<comment type="subcellular location">
    <subcellularLocation>
        <location evidence="2">Cytoplasm</location>
        <location evidence="2">Nucleoid</location>
    </subcellularLocation>
</comment>
<dbReference type="AlphaFoldDB" id="A0A1U9KGY7"/>
<gene>
    <name evidence="4" type="ORF">A0U92_09960</name>
</gene>
<dbReference type="eggNOG" id="COG0718">
    <property type="taxonomic scope" value="Bacteria"/>
</dbReference>
<dbReference type="GO" id="GO:0003677">
    <property type="term" value="F:DNA binding"/>
    <property type="evidence" value="ECO:0007669"/>
    <property type="project" value="UniProtKB-UniRule"/>
</dbReference>
<dbReference type="EMBL" id="CP014692">
    <property type="protein sequence ID" value="AQS85050.1"/>
    <property type="molecule type" value="Genomic_DNA"/>
</dbReference>
<evidence type="ECO:0000256" key="3">
    <source>
        <dbReference type="SAM" id="MobiDB-lite"/>
    </source>
</evidence>
<dbReference type="NCBIfam" id="TIGR00103">
    <property type="entry name" value="DNA_YbaB_EbfC"/>
    <property type="match status" value="1"/>
</dbReference>
<keyword evidence="2" id="KW-0963">Cytoplasm</keyword>
<dbReference type="InterPro" id="IPR036894">
    <property type="entry name" value="YbaB-like_sf"/>
</dbReference>
<proteinExistence type="inferred from homology"/>
<keyword evidence="1 2" id="KW-0238">DNA-binding</keyword>
<evidence type="ECO:0000313" key="4">
    <source>
        <dbReference type="EMBL" id="AQS85050.1"/>
    </source>
</evidence>
<dbReference type="InterPro" id="IPR004401">
    <property type="entry name" value="YbaB/EbfC"/>
</dbReference>
<dbReference type="Proteomes" id="UP000188937">
    <property type="component" value="Chromosome"/>
</dbReference>
<keyword evidence="5" id="KW-1185">Reference proteome</keyword>
<dbReference type="OrthoDB" id="9803080at2"/>
<dbReference type="KEGG" id="aace:A0U92_09960"/>
<evidence type="ECO:0000313" key="5">
    <source>
        <dbReference type="Proteomes" id="UP000188937"/>
    </source>
</evidence>
<dbReference type="Pfam" id="PF02575">
    <property type="entry name" value="YbaB_DNA_bd"/>
    <property type="match status" value="1"/>
</dbReference>
<comment type="subunit">
    <text evidence="2">Homodimer.</text>
</comment>
<sequence>MKNLAGLMKQASQMQSKMEEMQASLEKIEIQGSAGAGMVTVTLSGKGDLKAITIDPKLADPTEMEMLQDLIVAACADAKTRLDKTASEEMQKVTGGLNLPPGLKLPF</sequence>
<dbReference type="SUPFAM" id="SSF82607">
    <property type="entry name" value="YbaB-like"/>
    <property type="match status" value="1"/>
</dbReference>
<dbReference type="HAMAP" id="MF_00274">
    <property type="entry name" value="DNA_YbaB_EbfC"/>
    <property type="match status" value="1"/>
</dbReference>
<dbReference type="RefSeq" id="WP_077813094.1">
    <property type="nucleotide sequence ID" value="NZ_CP014692.1"/>
</dbReference>
<accession>A0A1U9KGY7</accession>
<protein>
    <recommendedName>
        <fullName evidence="2">Nucleoid-associated protein A0U92_09960</fullName>
    </recommendedName>
</protein>
<dbReference type="Gene3D" id="3.30.1310.10">
    <property type="entry name" value="Nucleoid-associated protein YbaB-like domain"/>
    <property type="match status" value="1"/>
</dbReference>
<comment type="function">
    <text evidence="2">Binds to DNA and alters its conformation. May be involved in regulation of gene expression, nucleoid organization and DNA protection.</text>
</comment>
<dbReference type="PANTHER" id="PTHR33449">
    <property type="entry name" value="NUCLEOID-ASSOCIATED PROTEIN YBAB"/>
    <property type="match status" value="1"/>
</dbReference>
<reference evidence="4 5" key="1">
    <citation type="submission" date="2016-03" db="EMBL/GenBank/DDBJ databases">
        <title>Acetic acid bacteria sequencing.</title>
        <authorList>
            <person name="Brandt J."/>
            <person name="Jakob F."/>
            <person name="Vogel R.F."/>
        </authorList>
    </citation>
    <scope>NUCLEOTIDE SEQUENCE [LARGE SCALE GENOMIC DNA]</scope>
    <source>
        <strain evidence="4 5">TMW2.1153</strain>
    </source>
</reference>
<comment type="similarity">
    <text evidence="2">Belongs to the YbaB/EbfC family.</text>
</comment>
<dbReference type="GO" id="GO:0005829">
    <property type="term" value="C:cytosol"/>
    <property type="evidence" value="ECO:0007669"/>
    <property type="project" value="TreeGrafter"/>
</dbReference>
<feature type="region of interest" description="Disordered" evidence="3">
    <location>
        <begin position="1"/>
        <end position="20"/>
    </location>
</feature>
<dbReference type="GO" id="GO:0043590">
    <property type="term" value="C:bacterial nucleoid"/>
    <property type="evidence" value="ECO:0007669"/>
    <property type="project" value="UniProtKB-UniRule"/>
</dbReference>
<dbReference type="PANTHER" id="PTHR33449:SF1">
    <property type="entry name" value="NUCLEOID-ASSOCIATED PROTEIN YBAB"/>
    <property type="match status" value="1"/>
</dbReference>
<name>A0A1U9KGY7_ACEAC</name>
<organism evidence="4 5">
    <name type="scientific">Acetobacter aceti</name>
    <dbReference type="NCBI Taxonomy" id="435"/>
    <lineage>
        <taxon>Bacteria</taxon>
        <taxon>Pseudomonadati</taxon>
        <taxon>Pseudomonadota</taxon>
        <taxon>Alphaproteobacteria</taxon>
        <taxon>Acetobacterales</taxon>
        <taxon>Acetobacteraceae</taxon>
        <taxon>Acetobacter</taxon>
        <taxon>Acetobacter subgen. Acetobacter</taxon>
    </lineage>
</organism>
<dbReference type="PIRSF" id="PIRSF004555">
    <property type="entry name" value="UCP004555"/>
    <property type="match status" value="1"/>
</dbReference>
<evidence type="ECO:0000256" key="2">
    <source>
        <dbReference type="HAMAP-Rule" id="MF_00274"/>
    </source>
</evidence>
<dbReference type="STRING" id="435.A0U92_09960"/>
<evidence type="ECO:0000256" key="1">
    <source>
        <dbReference type="ARBA" id="ARBA00023125"/>
    </source>
</evidence>